<dbReference type="Proteomes" id="UP000516117">
    <property type="component" value="Chromosome"/>
</dbReference>
<dbReference type="AlphaFoldDB" id="A0A7H0H6H6"/>
<evidence type="ECO:0000313" key="2">
    <source>
        <dbReference type="Proteomes" id="UP000516117"/>
    </source>
</evidence>
<dbReference type="RefSeq" id="WP_187721259.1">
    <property type="nucleotide sequence ID" value="NZ_CP060789.1"/>
</dbReference>
<evidence type="ECO:0000313" key="1">
    <source>
        <dbReference type="EMBL" id="QNP56142.1"/>
    </source>
</evidence>
<keyword evidence="2" id="KW-1185">Reference proteome</keyword>
<reference evidence="1 2" key="1">
    <citation type="submission" date="2020-08" db="EMBL/GenBank/DDBJ databases">
        <title>Genome sequence of Tessaracoccus defluvii JCM 17540T.</title>
        <authorList>
            <person name="Hyun D.-W."/>
            <person name="Bae J.-W."/>
        </authorList>
    </citation>
    <scope>NUCLEOTIDE SEQUENCE [LARGE SCALE GENOMIC DNA]</scope>
    <source>
        <strain evidence="1 2">JCM 17540</strain>
    </source>
</reference>
<gene>
    <name evidence="1" type="ORF">H9L22_01075</name>
</gene>
<dbReference type="KEGG" id="tdf:H9L22_01075"/>
<accession>A0A7H0H6H6</accession>
<organism evidence="1 2">
    <name type="scientific">Tessaracoccus defluvii</name>
    <dbReference type="NCBI Taxonomy" id="1285901"/>
    <lineage>
        <taxon>Bacteria</taxon>
        <taxon>Bacillati</taxon>
        <taxon>Actinomycetota</taxon>
        <taxon>Actinomycetes</taxon>
        <taxon>Propionibacteriales</taxon>
        <taxon>Propionibacteriaceae</taxon>
        <taxon>Tessaracoccus</taxon>
    </lineage>
</organism>
<protein>
    <submittedName>
        <fullName evidence="1">Uncharacterized protein</fullName>
    </submittedName>
</protein>
<sequence length="68" mass="7639">MFGWLADTQPDEYAKAVHPTDSPAQQEAAKKLLLQRLAKVLDIDPFKNGGTLEILRSGFGYIPRRVVR</sequence>
<dbReference type="EMBL" id="CP060789">
    <property type="protein sequence ID" value="QNP56142.1"/>
    <property type="molecule type" value="Genomic_DNA"/>
</dbReference>
<proteinExistence type="predicted"/>
<name>A0A7H0H6H6_9ACTN</name>